<evidence type="ECO:0000259" key="3">
    <source>
        <dbReference type="SMART" id="SM00507"/>
    </source>
</evidence>
<proteinExistence type="predicted"/>
<accession>A0ABY3RNT2</accession>
<dbReference type="Pfam" id="PF02720">
    <property type="entry name" value="DUF222"/>
    <property type="match status" value="1"/>
</dbReference>
<keyword evidence="5" id="KW-1185">Reference proteome</keyword>
<organism evidence="4 5">
    <name type="scientific">Microbacterium resistens</name>
    <dbReference type="NCBI Taxonomy" id="156977"/>
    <lineage>
        <taxon>Bacteria</taxon>
        <taxon>Bacillati</taxon>
        <taxon>Actinomycetota</taxon>
        <taxon>Actinomycetes</taxon>
        <taxon>Micrococcales</taxon>
        <taxon>Microbacteriaceae</taxon>
        <taxon>Microbacterium</taxon>
    </lineage>
</organism>
<keyword evidence="4" id="KW-0378">Hydrolase</keyword>
<reference evidence="4 5" key="1">
    <citation type="submission" date="2023-01" db="EMBL/GenBank/DDBJ databases">
        <title>Characterization of estradiol degrading bacteria Microbacterium sp. MZT7 and reveal degrading genes through genome analysis.</title>
        <authorList>
            <person name="Hao P."/>
            <person name="Gao Y."/>
        </authorList>
    </citation>
    <scope>NUCLEOTIDE SEQUENCE [LARGE SCALE GENOMIC DNA]</scope>
    <source>
        <strain evidence="4 5">MZT7</strain>
    </source>
</reference>
<dbReference type="RefSeq" id="WP_231819373.1">
    <property type="nucleotide sequence ID" value="NZ_CP082781.1"/>
</dbReference>
<protein>
    <submittedName>
        <fullName evidence="4">HNH endonuclease</fullName>
    </submittedName>
</protein>
<sequence>MVHNSDLYLARSGEIVERCRELDARIARLEAEKAELLGERVRLLLDEVPPGSAGFEAAERSMFAEVSAGLKVTRFAATKALATGFALSDRFPATASALRNGAISRRHAEVIVDGAAPLGVSATDAHRAYEGQVVPYASAETPARTQAFARSVVAAVAPRTAVERHARARDDRRVTVQDVEDGMSWLSILMPSVLAHAVHERVTGISRGIRALRAAGGRGAFGHDAFEHDAFDHDESGHDAVPNGVDSGGAPGAARESGRLPLMGEEVSTEDEDEVFAFEQIVAGLGEPRAAERTLDRIRADERTLDQIRADVVTDLLLAARTDTLHATGTAAIRPTVQVTIAATTLAGVDDRPAELDDHGPVHPDLVRALAGGAEHWERLFLSPTGMITRTDSYAPTERMRRHLRARDRHCRFPGCRIPARASQIDHNHDHARGGPTTIDNLAHLCPAHHALKHPDQPDRWRWTARQRDDGSLVWTDPTGHVHTDTAPPRVQFT</sequence>
<dbReference type="GO" id="GO:0004519">
    <property type="term" value="F:endonuclease activity"/>
    <property type="evidence" value="ECO:0007669"/>
    <property type="project" value="UniProtKB-KW"/>
</dbReference>
<dbReference type="InterPro" id="IPR003870">
    <property type="entry name" value="DUF222"/>
</dbReference>
<dbReference type="Gene3D" id="1.10.30.50">
    <property type="match status" value="1"/>
</dbReference>
<keyword evidence="4" id="KW-0540">Nuclease</keyword>
<dbReference type="CDD" id="cd00085">
    <property type="entry name" value="HNHc"/>
    <property type="match status" value="1"/>
</dbReference>
<evidence type="ECO:0000313" key="5">
    <source>
        <dbReference type="Proteomes" id="UP001199642"/>
    </source>
</evidence>
<dbReference type="EMBL" id="CP082781">
    <property type="protein sequence ID" value="UGS25532.1"/>
    <property type="molecule type" value="Genomic_DNA"/>
</dbReference>
<keyword evidence="4" id="KW-0255">Endonuclease</keyword>
<feature type="domain" description="HNH nuclease" evidence="3">
    <location>
        <begin position="399"/>
        <end position="451"/>
    </location>
</feature>
<evidence type="ECO:0000256" key="2">
    <source>
        <dbReference type="SAM" id="MobiDB-lite"/>
    </source>
</evidence>
<keyword evidence="1" id="KW-0175">Coiled coil</keyword>
<name>A0ABY3RNT2_9MICO</name>
<evidence type="ECO:0000313" key="4">
    <source>
        <dbReference type="EMBL" id="UGS25532.1"/>
    </source>
</evidence>
<evidence type="ECO:0000256" key="1">
    <source>
        <dbReference type="SAM" id="Coils"/>
    </source>
</evidence>
<dbReference type="Proteomes" id="UP001199642">
    <property type="component" value="Chromosome"/>
</dbReference>
<feature type="region of interest" description="Disordered" evidence="2">
    <location>
        <begin position="472"/>
        <end position="494"/>
    </location>
</feature>
<dbReference type="SMART" id="SM00507">
    <property type="entry name" value="HNHc"/>
    <property type="match status" value="1"/>
</dbReference>
<gene>
    <name evidence="4" type="ORF">K8F61_12695</name>
</gene>
<feature type="coiled-coil region" evidence="1">
    <location>
        <begin position="12"/>
        <end position="46"/>
    </location>
</feature>
<dbReference type="InterPro" id="IPR003615">
    <property type="entry name" value="HNH_nuc"/>
</dbReference>